<dbReference type="AlphaFoldDB" id="A0A2H9T555"/>
<accession>A0A2H9T555</accession>
<dbReference type="EMBL" id="NSIT01000198">
    <property type="protein sequence ID" value="PJE78351.1"/>
    <property type="molecule type" value="Genomic_DNA"/>
</dbReference>
<reference evidence="1" key="1">
    <citation type="journal article" date="2017" name="Appl. Environ. Microbiol.">
        <title>Molecular characterization of an Endozoicomonas-like organism causing infection in king scallop Pecten maximus L.</title>
        <authorList>
            <person name="Cano I."/>
            <person name="van Aerle R."/>
            <person name="Ross S."/>
            <person name="Verner-Jeffreys D.W."/>
            <person name="Paley R.K."/>
            <person name="Rimmer G."/>
            <person name="Ryder D."/>
            <person name="Hooper P."/>
            <person name="Stone D."/>
            <person name="Feist S.W."/>
        </authorList>
    </citation>
    <scope>NUCLEOTIDE SEQUENCE</scope>
</reference>
<organism evidence="1">
    <name type="scientific">invertebrate metagenome</name>
    <dbReference type="NCBI Taxonomy" id="1711999"/>
    <lineage>
        <taxon>unclassified sequences</taxon>
        <taxon>metagenomes</taxon>
        <taxon>organismal metagenomes</taxon>
    </lineage>
</organism>
<evidence type="ECO:0000313" key="1">
    <source>
        <dbReference type="EMBL" id="PJE78351.1"/>
    </source>
</evidence>
<proteinExistence type="predicted"/>
<name>A0A2H9T555_9ZZZZ</name>
<protein>
    <submittedName>
        <fullName evidence="1">Uncharacterized protein</fullName>
    </submittedName>
</protein>
<gene>
    <name evidence="1" type="ORF">CI610_02726</name>
</gene>
<sequence>MAEQVEDNRDAKLLKNYSFTDLDMASFQAYRQMFQNHKPDHPFNEHDHTEFLRCIGGWKKDRKNGDEGLTLAGLLMFGQLPSILDAVPNYLLDSQERPEAKTELRWIDRVDPGWYLIR</sequence>
<comment type="caution">
    <text evidence="1">The sequence shown here is derived from an EMBL/GenBank/DDBJ whole genome shotgun (WGS) entry which is preliminary data.</text>
</comment>